<gene>
    <name evidence="2" type="ORF">EL007_24315</name>
    <name evidence="1" type="ORF">ELZ88_24630</name>
</gene>
<dbReference type="EMBL" id="CP034699">
    <property type="protein sequence ID" value="AZT44385.1"/>
    <property type="molecule type" value="Genomic_DNA"/>
</dbReference>
<dbReference type="AlphaFoldDB" id="A0A3Q9MLQ2"/>
<geneLocation type="plasmid" evidence="2">
    <name>pRSE40</name>
</geneLocation>
<keyword evidence="1" id="KW-0614">Plasmid</keyword>
<dbReference type="EMBL" id="CP034710">
    <property type="protein sequence ID" value="AZT39712.1"/>
    <property type="molecule type" value="Genomic_DNA"/>
</dbReference>
<name>A0A3Q9MLQ2_SALET</name>
<accession>A0A3Q9MLQ2</accession>
<sequence length="68" mass="7704">MPLTFSILAGKPEPFYDEYTENIKFCDETASLEEALNIINDKKLYTWPICRIVITGFSGGTELVISKK</sequence>
<proteinExistence type="predicted"/>
<evidence type="ECO:0000313" key="2">
    <source>
        <dbReference type="EMBL" id="AZT44385.1"/>
    </source>
</evidence>
<protein>
    <submittedName>
        <fullName evidence="1">Uncharacterized protein</fullName>
    </submittedName>
</protein>
<geneLocation type="plasmid" evidence="1">
    <name>pRSE21</name>
</geneLocation>
<reference evidence="1" key="1">
    <citation type="submission" date="2018-12" db="EMBL/GenBank/DDBJ databases">
        <title>Complete genome sequences of twenty non-typhoidal Salmonella isolates from Rwanda.</title>
        <authorList>
            <person name="Byukusenge M."/>
            <person name="Li L."/>
            <person name="Subhashinie K."/>
            <person name="Nzayirambaho M."/>
            <person name="Kuchipudi S.V."/>
            <person name="Jayarao B.M."/>
        </authorList>
    </citation>
    <scope>NUCLEOTIDE SEQUENCE</scope>
    <source>
        <strain evidence="1">RSE21</strain>
        <strain evidence="2">RSE40</strain>
        <plasmid evidence="1">pRSE21</plasmid>
        <plasmid evidence="2">pRSE40</plasmid>
    </source>
</reference>
<organism evidence="1">
    <name type="scientific">Salmonella enterica subsp. enterica serovar Karamoja</name>
    <dbReference type="NCBI Taxonomy" id="2500153"/>
    <lineage>
        <taxon>Bacteria</taxon>
        <taxon>Pseudomonadati</taxon>
        <taxon>Pseudomonadota</taxon>
        <taxon>Gammaproteobacteria</taxon>
        <taxon>Enterobacterales</taxon>
        <taxon>Enterobacteriaceae</taxon>
        <taxon>Salmonella</taxon>
    </lineage>
</organism>
<dbReference type="RefSeq" id="WP_168445630.1">
    <property type="nucleotide sequence ID" value="NZ_CP034699.1"/>
</dbReference>
<evidence type="ECO:0000313" key="1">
    <source>
        <dbReference type="EMBL" id="AZT39712.1"/>
    </source>
</evidence>